<protein>
    <submittedName>
        <fullName evidence="2">Uncharacterized protein</fullName>
    </submittedName>
</protein>
<reference evidence="2" key="1">
    <citation type="submission" date="2020-04" db="EMBL/GenBank/DDBJ databases">
        <authorList>
            <person name="Chiriac C."/>
            <person name="Salcher M."/>
            <person name="Ghai R."/>
            <person name="Kavagutti S V."/>
        </authorList>
    </citation>
    <scope>NUCLEOTIDE SEQUENCE</scope>
</reference>
<sequence length="135" mass="15939">MTNFITYRDLTIDLDSIKSFCLGTIDYDDRARANDSNGIECRWGLSQRNDNQILFNLGEIKWSFENNVEAKKAFDFLQEAVKAQNLEMQIKELKDENLIVDYMDKRIKELDKLREDLKAQYNDLLSNKDECKNTR</sequence>
<feature type="coiled-coil region" evidence="1">
    <location>
        <begin position="76"/>
        <end position="134"/>
    </location>
</feature>
<name>A0A6J5LN16_9CAUD</name>
<accession>A0A6J5LN16</accession>
<evidence type="ECO:0000256" key="1">
    <source>
        <dbReference type="SAM" id="Coils"/>
    </source>
</evidence>
<evidence type="ECO:0000313" key="2">
    <source>
        <dbReference type="EMBL" id="CAB4135805.1"/>
    </source>
</evidence>
<dbReference type="EMBL" id="LR796304">
    <property type="protein sequence ID" value="CAB4135805.1"/>
    <property type="molecule type" value="Genomic_DNA"/>
</dbReference>
<organism evidence="2">
    <name type="scientific">uncultured Caudovirales phage</name>
    <dbReference type="NCBI Taxonomy" id="2100421"/>
    <lineage>
        <taxon>Viruses</taxon>
        <taxon>Duplodnaviria</taxon>
        <taxon>Heunggongvirae</taxon>
        <taxon>Uroviricota</taxon>
        <taxon>Caudoviricetes</taxon>
        <taxon>Peduoviridae</taxon>
        <taxon>Maltschvirus</taxon>
        <taxon>Maltschvirus maltsch</taxon>
    </lineage>
</organism>
<proteinExistence type="predicted"/>
<gene>
    <name evidence="2" type="ORF">UFOVP286_65</name>
</gene>
<keyword evidence="1" id="KW-0175">Coiled coil</keyword>